<comment type="catalytic activity">
    <reaction evidence="12 13 15">
        <text>tRNA(Lys) + L-lysine + ATP = L-lysyl-tRNA(Lys) + AMP + diphosphate</text>
        <dbReference type="Rhea" id="RHEA:20792"/>
        <dbReference type="Rhea" id="RHEA-COMP:9696"/>
        <dbReference type="Rhea" id="RHEA-COMP:9697"/>
        <dbReference type="ChEBI" id="CHEBI:30616"/>
        <dbReference type="ChEBI" id="CHEBI:32551"/>
        <dbReference type="ChEBI" id="CHEBI:33019"/>
        <dbReference type="ChEBI" id="CHEBI:78442"/>
        <dbReference type="ChEBI" id="CHEBI:78529"/>
        <dbReference type="ChEBI" id="CHEBI:456215"/>
        <dbReference type="EC" id="6.1.1.6"/>
    </reaction>
</comment>
<dbReference type="InterPro" id="IPR045864">
    <property type="entry name" value="aa-tRNA-synth_II/BPL/LPL"/>
</dbReference>
<dbReference type="NCBIfam" id="NF001756">
    <property type="entry name" value="PRK00484.1"/>
    <property type="match status" value="1"/>
</dbReference>
<dbReference type="GO" id="GO:0000049">
    <property type="term" value="F:tRNA binding"/>
    <property type="evidence" value="ECO:0007669"/>
    <property type="project" value="UniProtKB-UniRule"/>
</dbReference>
<dbReference type="InterPro" id="IPR006195">
    <property type="entry name" value="aa-tRNA-synth_II"/>
</dbReference>
<evidence type="ECO:0000313" key="18">
    <source>
        <dbReference type="EMBL" id="SHJ79752.1"/>
    </source>
</evidence>
<dbReference type="InterPro" id="IPR002313">
    <property type="entry name" value="Lys-tRNA-ligase_II"/>
</dbReference>
<feature type="binding site" evidence="13">
    <location>
        <position position="428"/>
    </location>
    <ligand>
        <name>Mg(2+)</name>
        <dbReference type="ChEBI" id="CHEBI:18420"/>
        <label>2</label>
    </ligand>
</feature>
<name>A0A1M6M8J8_9CLOT</name>
<evidence type="ECO:0000256" key="12">
    <source>
        <dbReference type="ARBA" id="ARBA00048573"/>
    </source>
</evidence>
<evidence type="ECO:0000256" key="13">
    <source>
        <dbReference type="HAMAP-Rule" id="MF_00252"/>
    </source>
</evidence>
<evidence type="ECO:0000256" key="15">
    <source>
        <dbReference type="RuleBase" id="RU000336"/>
    </source>
</evidence>
<feature type="domain" description="TRNA-binding" evidence="17">
    <location>
        <begin position="557"/>
        <end position="662"/>
    </location>
</feature>
<comment type="cofactor">
    <cofactor evidence="13 15">
        <name>Mg(2+)</name>
        <dbReference type="ChEBI" id="CHEBI:18420"/>
    </cofactor>
    <text evidence="13 15">Binds 3 Mg(2+) ions per subunit.</text>
</comment>
<dbReference type="Pfam" id="PF01336">
    <property type="entry name" value="tRNA_anti-codon"/>
    <property type="match status" value="1"/>
</dbReference>
<evidence type="ECO:0000256" key="4">
    <source>
        <dbReference type="ARBA" id="ARBA00022555"/>
    </source>
</evidence>
<dbReference type="AlphaFoldDB" id="A0A1M6M8J8"/>
<dbReference type="GO" id="GO:0005524">
    <property type="term" value="F:ATP binding"/>
    <property type="evidence" value="ECO:0007669"/>
    <property type="project" value="UniProtKB-UniRule"/>
</dbReference>
<keyword evidence="8 13" id="KW-0067">ATP-binding</keyword>
<evidence type="ECO:0000256" key="7">
    <source>
        <dbReference type="ARBA" id="ARBA00022741"/>
    </source>
</evidence>
<keyword evidence="3 13" id="KW-0963">Cytoplasm</keyword>
<keyword evidence="10 13" id="KW-0648">Protein biosynthesis</keyword>
<dbReference type="PROSITE" id="PS50862">
    <property type="entry name" value="AA_TRNA_LIGASE_II"/>
    <property type="match status" value="1"/>
</dbReference>
<keyword evidence="6 13" id="KW-0479">Metal-binding</keyword>
<dbReference type="GO" id="GO:0006430">
    <property type="term" value="P:lysyl-tRNA aminoacylation"/>
    <property type="evidence" value="ECO:0007669"/>
    <property type="project" value="UniProtKB-UniRule"/>
</dbReference>
<dbReference type="InterPro" id="IPR012340">
    <property type="entry name" value="NA-bd_OB-fold"/>
</dbReference>
<dbReference type="GO" id="GO:0005829">
    <property type="term" value="C:cytosol"/>
    <property type="evidence" value="ECO:0007669"/>
    <property type="project" value="TreeGrafter"/>
</dbReference>
<keyword evidence="11 13" id="KW-0030">Aminoacyl-tRNA synthetase</keyword>
<dbReference type="Pfam" id="PF01588">
    <property type="entry name" value="tRNA_bind"/>
    <property type="match status" value="1"/>
</dbReference>
<feature type="binding site" evidence="13">
    <location>
        <position position="421"/>
    </location>
    <ligand>
        <name>Mg(2+)</name>
        <dbReference type="ChEBI" id="CHEBI:18420"/>
        <label>1</label>
    </ligand>
</feature>
<accession>A0A1M6M8J8</accession>
<dbReference type="InterPro" id="IPR002547">
    <property type="entry name" value="tRNA-bd_dom"/>
</dbReference>
<dbReference type="EC" id="6.1.1.6" evidence="13"/>
<evidence type="ECO:0000256" key="11">
    <source>
        <dbReference type="ARBA" id="ARBA00023146"/>
    </source>
</evidence>
<keyword evidence="7 13" id="KW-0547">Nucleotide-binding</keyword>
<evidence type="ECO:0000256" key="3">
    <source>
        <dbReference type="ARBA" id="ARBA00022490"/>
    </source>
</evidence>
<dbReference type="CDD" id="cd04322">
    <property type="entry name" value="LysRS_N"/>
    <property type="match status" value="1"/>
</dbReference>
<dbReference type="HAMAP" id="MF_00252">
    <property type="entry name" value="Lys_tRNA_synth_class2"/>
    <property type="match status" value="1"/>
</dbReference>
<dbReference type="GO" id="GO:0016740">
    <property type="term" value="F:transferase activity"/>
    <property type="evidence" value="ECO:0007669"/>
    <property type="project" value="UniProtKB-ARBA"/>
</dbReference>
<dbReference type="GO" id="GO:0140096">
    <property type="term" value="F:catalytic activity, acting on a protein"/>
    <property type="evidence" value="ECO:0007669"/>
    <property type="project" value="UniProtKB-ARBA"/>
</dbReference>
<evidence type="ECO:0000313" key="19">
    <source>
        <dbReference type="Proteomes" id="UP000183952"/>
    </source>
</evidence>
<dbReference type="Pfam" id="PF00152">
    <property type="entry name" value="tRNA-synt_2"/>
    <property type="match status" value="1"/>
</dbReference>
<evidence type="ECO:0000256" key="6">
    <source>
        <dbReference type="ARBA" id="ARBA00022723"/>
    </source>
</evidence>
<dbReference type="PRINTS" id="PR00982">
    <property type="entry name" value="TRNASYNTHLYS"/>
</dbReference>
<sequence length="662" mass="75683">MSEEKQLTKEQIKEQRLAQKAEQEYNEQMGLRVAKLQELQKDGRDPFDVYSVNVTHSSKQIADNYEELEGKEVTVAGRLMSKRVHGKAGFSDIFDKDGKIQMYIKVDDVGAEKIQEFKSFNIGDILSVTGLVFKTQTGEVSIHIKDFQLVCKSIRPLPEKWHGLKDPDLRYRHREVDVIMNPEVKERLRNRSKIIRYVREFLDNMDYLEVETPILSPIASGAAARPFVTHHNSLGIDMHLRIATELFLKRLIVAGYDRVYDLGKNFRNEGIDIRHNPEFTMIELYQAYADYNDMMEITENMISYVSQKVLGTMKVNYQGTEIDLTPPWRRITMVDAVKEHAGVDFSQIKTDEEAQALAIEKHLEFKKDIKHCTKGDILNAFFEEYAEEKMIQPTFICDYPVEISPLTKKKRGNEEFTERFEGFIYGREICNSYSELNDPIVQRQRFEQQANERELGDDEAYQIDEDFMYSLEIGMPPTGGLGIGLDRIIMFLTDAYSIRDVIPFPTMKPLSTGSESSKEAPALAHKVSEKADSVCENIDFSKVEIEPLFKDCIDFETFAKSDFRAVKVKECTAVPKSAKLLKFVLDDGSGEDRVILSGIHDTYEPEELIGKTLIAITNLPPKKMMGIDSCGMIISAVHHEEGVEKLHCLMVDDHIPAGAKLY</sequence>
<dbReference type="GO" id="GO:0004824">
    <property type="term" value="F:lysine-tRNA ligase activity"/>
    <property type="evidence" value="ECO:0007669"/>
    <property type="project" value="UniProtKB-UniRule"/>
</dbReference>
<dbReference type="InterPro" id="IPR004364">
    <property type="entry name" value="Aa-tRNA-synt_II"/>
</dbReference>
<comment type="subcellular location">
    <subcellularLocation>
        <location evidence="1 13">Cytoplasm</location>
    </subcellularLocation>
</comment>
<organism evidence="18 19">
    <name type="scientific">Hathewaya proteolytica DSM 3090</name>
    <dbReference type="NCBI Taxonomy" id="1121331"/>
    <lineage>
        <taxon>Bacteria</taxon>
        <taxon>Bacillati</taxon>
        <taxon>Bacillota</taxon>
        <taxon>Clostridia</taxon>
        <taxon>Eubacteriales</taxon>
        <taxon>Clostridiaceae</taxon>
        <taxon>Hathewaya</taxon>
    </lineage>
</organism>
<evidence type="ECO:0000259" key="17">
    <source>
        <dbReference type="PROSITE" id="PS50886"/>
    </source>
</evidence>
<dbReference type="InterPro" id="IPR044136">
    <property type="entry name" value="Lys-tRNA-ligase_II_N"/>
</dbReference>
<dbReference type="OrthoDB" id="9801152at2"/>
<feature type="binding site" evidence="13">
    <location>
        <position position="428"/>
    </location>
    <ligand>
        <name>Mg(2+)</name>
        <dbReference type="ChEBI" id="CHEBI:18420"/>
        <label>1</label>
    </ligand>
</feature>
<protein>
    <recommendedName>
        <fullName evidence="13">Lysine--tRNA ligase</fullName>
        <ecNumber evidence="13">6.1.1.6</ecNumber>
    </recommendedName>
    <alternativeName>
        <fullName evidence="13">Lysyl-tRNA synthetase</fullName>
        <shortName evidence="13">LysRS</shortName>
    </alternativeName>
</protein>
<dbReference type="PANTHER" id="PTHR42918:SF15">
    <property type="entry name" value="LYSINE--TRNA LIGASE, CHLOROPLASTIC_MITOCHONDRIAL"/>
    <property type="match status" value="1"/>
</dbReference>
<keyword evidence="13 15" id="KW-0460">Magnesium</keyword>
<dbReference type="Proteomes" id="UP000183952">
    <property type="component" value="Unassembled WGS sequence"/>
</dbReference>
<dbReference type="FunFam" id="3.30.930.10:FF:000238">
    <property type="entry name" value="Lysine--tRNA ligase"/>
    <property type="match status" value="1"/>
</dbReference>
<dbReference type="Gene3D" id="2.40.50.140">
    <property type="entry name" value="Nucleic acid-binding proteins"/>
    <property type="match status" value="2"/>
</dbReference>
<evidence type="ECO:0000256" key="2">
    <source>
        <dbReference type="ARBA" id="ARBA00008226"/>
    </source>
</evidence>
<dbReference type="SUPFAM" id="SSF55681">
    <property type="entry name" value="Class II aaRS and biotin synthetases"/>
    <property type="match status" value="1"/>
</dbReference>
<proteinExistence type="inferred from homology"/>
<keyword evidence="5 13" id="KW-0436">Ligase</keyword>
<dbReference type="RefSeq" id="WP_072902891.1">
    <property type="nucleotide sequence ID" value="NZ_FRAD01000007.1"/>
</dbReference>
<dbReference type="Gene3D" id="3.30.930.10">
    <property type="entry name" value="Bira Bifunctional Protein, Domain 2"/>
    <property type="match status" value="1"/>
</dbReference>
<keyword evidence="19" id="KW-1185">Reference proteome</keyword>
<dbReference type="InterPro" id="IPR018149">
    <property type="entry name" value="Lys-tRNA-synth_II_C"/>
</dbReference>
<dbReference type="InterPro" id="IPR004365">
    <property type="entry name" value="NA-bd_OB_tRNA"/>
</dbReference>
<evidence type="ECO:0000256" key="10">
    <source>
        <dbReference type="ARBA" id="ARBA00022917"/>
    </source>
</evidence>
<comment type="similarity">
    <text evidence="2 13">Belongs to the class-II aminoacyl-tRNA synthetase family.</text>
</comment>
<evidence type="ECO:0000256" key="14">
    <source>
        <dbReference type="PROSITE-ProRule" id="PRU00209"/>
    </source>
</evidence>
<gene>
    <name evidence="13" type="primary">lysS</name>
    <name evidence="18" type="ORF">SAMN02745248_00941</name>
</gene>
<dbReference type="PROSITE" id="PS50886">
    <property type="entry name" value="TRBD"/>
    <property type="match status" value="1"/>
</dbReference>
<evidence type="ECO:0000256" key="1">
    <source>
        <dbReference type="ARBA" id="ARBA00004496"/>
    </source>
</evidence>
<dbReference type="STRING" id="1121331.SAMN02745248_00941"/>
<dbReference type="SUPFAM" id="SSF50249">
    <property type="entry name" value="Nucleic acid-binding proteins"/>
    <property type="match status" value="2"/>
</dbReference>
<dbReference type="FunFam" id="2.40.50.140:FF:000024">
    <property type="entry name" value="Lysine--tRNA ligase"/>
    <property type="match status" value="1"/>
</dbReference>
<feature type="domain" description="Aminoacyl-transfer RNA synthetases class-II family profile" evidence="16">
    <location>
        <begin position="191"/>
        <end position="509"/>
    </location>
</feature>
<keyword evidence="9 14" id="KW-0694">RNA-binding</keyword>
<evidence type="ECO:0000256" key="8">
    <source>
        <dbReference type="ARBA" id="ARBA00022840"/>
    </source>
</evidence>
<dbReference type="CDD" id="cd00775">
    <property type="entry name" value="LysRS_core"/>
    <property type="match status" value="1"/>
</dbReference>
<evidence type="ECO:0000256" key="5">
    <source>
        <dbReference type="ARBA" id="ARBA00022598"/>
    </source>
</evidence>
<dbReference type="PANTHER" id="PTHR42918">
    <property type="entry name" value="LYSYL-TRNA SYNTHETASE"/>
    <property type="match status" value="1"/>
</dbReference>
<evidence type="ECO:0000256" key="9">
    <source>
        <dbReference type="ARBA" id="ARBA00022884"/>
    </source>
</evidence>
<dbReference type="NCBIfam" id="TIGR00499">
    <property type="entry name" value="lysS_bact"/>
    <property type="match status" value="1"/>
</dbReference>
<evidence type="ECO:0000259" key="16">
    <source>
        <dbReference type="PROSITE" id="PS50862"/>
    </source>
</evidence>
<keyword evidence="4 14" id="KW-0820">tRNA-binding</keyword>
<comment type="subunit">
    <text evidence="13">Homodimer.</text>
</comment>
<reference evidence="18 19" key="1">
    <citation type="submission" date="2016-11" db="EMBL/GenBank/DDBJ databases">
        <authorList>
            <person name="Jaros S."/>
            <person name="Januszkiewicz K."/>
            <person name="Wedrychowicz H."/>
        </authorList>
    </citation>
    <scope>NUCLEOTIDE SEQUENCE [LARGE SCALE GENOMIC DNA]</scope>
    <source>
        <strain evidence="18 19">DSM 3090</strain>
    </source>
</reference>
<dbReference type="GO" id="GO:0000287">
    <property type="term" value="F:magnesium ion binding"/>
    <property type="evidence" value="ECO:0007669"/>
    <property type="project" value="UniProtKB-UniRule"/>
</dbReference>
<dbReference type="EMBL" id="FRAD01000007">
    <property type="protein sequence ID" value="SHJ79752.1"/>
    <property type="molecule type" value="Genomic_DNA"/>
</dbReference>